<name>A0AAN9AE74_HALRR</name>
<sequence length="197" mass="21812">MGWMHKSLNFLKVIGKYVQSSGLLEAWVESKILGPGTAELVLMGKGKSYAKAMLTHKQTIQAIWRILMPKLVTFTQNEAHGLRAEIEAKTNSKDIEELLLPSTSNEFRDSMAVLLTSQLQILVELHGNDEACDDLQNISTQDIATNEIESDLLGAHSKGQEELNNFIQERFISPGSETGQVPKSSTQKEGAHICFTL</sequence>
<gene>
    <name evidence="1" type="ORF">SK128_008786</name>
</gene>
<keyword evidence="2" id="KW-1185">Reference proteome</keyword>
<proteinExistence type="predicted"/>
<evidence type="ECO:0000313" key="2">
    <source>
        <dbReference type="Proteomes" id="UP001381693"/>
    </source>
</evidence>
<accession>A0AAN9AE74</accession>
<dbReference type="AlphaFoldDB" id="A0AAN9AE74"/>
<protein>
    <submittedName>
        <fullName evidence="1">Uncharacterized protein</fullName>
    </submittedName>
</protein>
<dbReference type="Proteomes" id="UP001381693">
    <property type="component" value="Unassembled WGS sequence"/>
</dbReference>
<organism evidence="1 2">
    <name type="scientific">Halocaridina rubra</name>
    <name type="common">Hawaiian red shrimp</name>
    <dbReference type="NCBI Taxonomy" id="373956"/>
    <lineage>
        <taxon>Eukaryota</taxon>
        <taxon>Metazoa</taxon>
        <taxon>Ecdysozoa</taxon>
        <taxon>Arthropoda</taxon>
        <taxon>Crustacea</taxon>
        <taxon>Multicrustacea</taxon>
        <taxon>Malacostraca</taxon>
        <taxon>Eumalacostraca</taxon>
        <taxon>Eucarida</taxon>
        <taxon>Decapoda</taxon>
        <taxon>Pleocyemata</taxon>
        <taxon>Caridea</taxon>
        <taxon>Atyoidea</taxon>
        <taxon>Atyidae</taxon>
        <taxon>Halocaridina</taxon>
    </lineage>
</organism>
<comment type="caution">
    <text evidence="1">The sequence shown here is derived from an EMBL/GenBank/DDBJ whole genome shotgun (WGS) entry which is preliminary data.</text>
</comment>
<dbReference type="EMBL" id="JAXCGZ010005687">
    <property type="protein sequence ID" value="KAK7081172.1"/>
    <property type="molecule type" value="Genomic_DNA"/>
</dbReference>
<dbReference type="PANTHER" id="PTHR46704">
    <property type="entry name" value="CXC DOMAIN-CONTAINING PROTEIN-RELATED"/>
    <property type="match status" value="1"/>
</dbReference>
<dbReference type="PANTHER" id="PTHR46704:SF1">
    <property type="entry name" value="TELOMERE LENGTH REGULATION PROTEIN TEL2 HOMOLOG"/>
    <property type="match status" value="1"/>
</dbReference>
<evidence type="ECO:0000313" key="1">
    <source>
        <dbReference type="EMBL" id="KAK7081172.1"/>
    </source>
</evidence>
<reference evidence="1 2" key="1">
    <citation type="submission" date="2023-11" db="EMBL/GenBank/DDBJ databases">
        <title>Halocaridina rubra genome assembly.</title>
        <authorList>
            <person name="Smith C."/>
        </authorList>
    </citation>
    <scope>NUCLEOTIDE SEQUENCE [LARGE SCALE GENOMIC DNA]</scope>
    <source>
        <strain evidence="1">EP-1</strain>
        <tissue evidence="1">Whole</tissue>
    </source>
</reference>